<dbReference type="AlphaFoldDB" id="A0A7G9YA81"/>
<dbReference type="EMBL" id="MT631040">
    <property type="protein sequence ID" value="QNO44915.1"/>
    <property type="molecule type" value="Genomic_DNA"/>
</dbReference>
<name>A0A7G9YA81_9EURY</name>
<evidence type="ECO:0000313" key="2">
    <source>
        <dbReference type="EMBL" id="QNO44915.1"/>
    </source>
</evidence>
<sequence>MDFKYPDNFSEERFQRYLQQCKITSNIPSEQILITEL</sequence>
<dbReference type="EMBL" id="MT631176">
    <property type="protein sequence ID" value="QNO46259.1"/>
    <property type="molecule type" value="Genomic_DNA"/>
</dbReference>
<accession>A0A7G9YA81</accession>
<evidence type="ECO:0000313" key="1">
    <source>
        <dbReference type="EMBL" id="QNO44525.1"/>
    </source>
</evidence>
<reference evidence="2" key="1">
    <citation type="submission" date="2020-06" db="EMBL/GenBank/DDBJ databases">
        <title>Unique genomic features of the anaerobic methanotrophic archaea.</title>
        <authorList>
            <person name="Chadwick G.L."/>
            <person name="Skennerton C.T."/>
            <person name="Laso-Perez R."/>
            <person name="Leu A.O."/>
            <person name="Speth D.R."/>
            <person name="Yu H."/>
            <person name="Morgan-Lang C."/>
            <person name="Hatzenpichler R."/>
            <person name="Goudeau D."/>
            <person name="Malmstrom R."/>
            <person name="Brazelton W.J."/>
            <person name="Woyke T."/>
            <person name="Hallam S.J."/>
            <person name="Tyson G.W."/>
            <person name="Wegener G."/>
            <person name="Boetius A."/>
            <person name="Orphan V."/>
        </authorList>
    </citation>
    <scope>NUCLEOTIDE SEQUENCE</scope>
</reference>
<evidence type="ECO:0000313" key="3">
    <source>
        <dbReference type="EMBL" id="QNO46259.1"/>
    </source>
</evidence>
<dbReference type="EMBL" id="MT630979">
    <property type="protein sequence ID" value="QNO44525.1"/>
    <property type="molecule type" value="Genomic_DNA"/>
</dbReference>
<organism evidence="2">
    <name type="scientific">Candidatus Methanogaster sp. ANME-2c ERB4</name>
    <dbReference type="NCBI Taxonomy" id="2759911"/>
    <lineage>
        <taxon>Archaea</taxon>
        <taxon>Methanobacteriati</taxon>
        <taxon>Methanobacteriota</taxon>
        <taxon>Stenosarchaea group</taxon>
        <taxon>Methanomicrobia</taxon>
        <taxon>Methanosarcinales</taxon>
        <taxon>ANME-2 cluster</taxon>
        <taxon>Candidatus Methanogasteraceae</taxon>
        <taxon>Candidatus Methanogaster</taxon>
    </lineage>
</organism>
<gene>
    <name evidence="3" type="ORF">HPELKGOP_00017</name>
    <name evidence="2" type="ORF">ICHINCKE_00017</name>
    <name evidence="1" type="ORF">JFDIJABK_00006</name>
</gene>
<protein>
    <submittedName>
        <fullName evidence="2">Uncharacterized protein</fullName>
    </submittedName>
</protein>
<proteinExistence type="predicted"/>